<sequence length="116" mass="13208">MARNSAYVTLLTKTEYLAGALVLHKSLVDAGSKYPLVVMITPPVPQDVRMILRRHGMDIVEVESLLPREGSHALAAHDIRFQDTWTKLRAFGLVHYERVVMLDSDMIVMRNMDELM</sequence>
<gene>
    <name evidence="1" type="ORF">PHLGIDRAFT_81910</name>
</gene>
<dbReference type="PANTHER" id="PTHR11183">
    <property type="entry name" value="GLYCOGENIN SUBFAMILY MEMBER"/>
    <property type="match status" value="1"/>
</dbReference>
<dbReference type="AlphaFoldDB" id="A0A0C3PX20"/>
<evidence type="ECO:0000313" key="2">
    <source>
        <dbReference type="Proteomes" id="UP000053257"/>
    </source>
</evidence>
<protein>
    <submittedName>
        <fullName evidence="1">Glycosyltransferase family 8 protein</fullName>
    </submittedName>
</protein>
<dbReference type="Gene3D" id="3.90.550.10">
    <property type="entry name" value="Spore Coat Polysaccharide Biosynthesis Protein SpsA, Chain A"/>
    <property type="match status" value="1"/>
</dbReference>
<evidence type="ECO:0000313" key="1">
    <source>
        <dbReference type="EMBL" id="KIP12613.1"/>
    </source>
</evidence>
<dbReference type="Pfam" id="PF01501">
    <property type="entry name" value="Glyco_transf_8"/>
    <property type="match status" value="1"/>
</dbReference>
<dbReference type="GO" id="GO:0016757">
    <property type="term" value="F:glycosyltransferase activity"/>
    <property type="evidence" value="ECO:0007669"/>
    <property type="project" value="InterPro"/>
</dbReference>
<accession>A0A0C3PX20</accession>
<proteinExistence type="predicted"/>
<dbReference type="InterPro" id="IPR029044">
    <property type="entry name" value="Nucleotide-diphossugar_trans"/>
</dbReference>
<keyword evidence="1" id="KW-0808">Transferase</keyword>
<dbReference type="OrthoDB" id="2014201at2759"/>
<organism evidence="1 2">
    <name type="scientific">Phlebiopsis gigantea (strain 11061_1 CR5-6)</name>
    <name type="common">White-rot fungus</name>
    <name type="synonym">Peniophora gigantea</name>
    <dbReference type="NCBI Taxonomy" id="745531"/>
    <lineage>
        <taxon>Eukaryota</taxon>
        <taxon>Fungi</taxon>
        <taxon>Dikarya</taxon>
        <taxon>Basidiomycota</taxon>
        <taxon>Agaricomycotina</taxon>
        <taxon>Agaricomycetes</taxon>
        <taxon>Polyporales</taxon>
        <taxon>Phanerochaetaceae</taxon>
        <taxon>Phlebiopsis</taxon>
    </lineage>
</organism>
<dbReference type="InterPro" id="IPR050587">
    <property type="entry name" value="GNT1/Glycosyltrans_8"/>
</dbReference>
<dbReference type="STRING" id="745531.A0A0C3PX20"/>
<dbReference type="HOGENOM" id="CLU_168684_0_0_1"/>
<keyword evidence="2" id="KW-1185">Reference proteome</keyword>
<dbReference type="EMBL" id="KN840439">
    <property type="protein sequence ID" value="KIP12613.1"/>
    <property type="molecule type" value="Genomic_DNA"/>
</dbReference>
<dbReference type="InterPro" id="IPR002495">
    <property type="entry name" value="Glyco_trans_8"/>
</dbReference>
<dbReference type="SUPFAM" id="SSF53448">
    <property type="entry name" value="Nucleotide-diphospho-sugar transferases"/>
    <property type="match status" value="1"/>
</dbReference>
<reference evidence="1 2" key="1">
    <citation type="journal article" date="2014" name="PLoS Genet.">
        <title>Analysis of the Phlebiopsis gigantea genome, transcriptome and secretome provides insight into its pioneer colonization strategies of wood.</title>
        <authorList>
            <person name="Hori C."/>
            <person name="Ishida T."/>
            <person name="Igarashi K."/>
            <person name="Samejima M."/>
            <person name="Suzuki H."/>
            <person name="Master E."/>
            <person name="Ferreira P."/>
            <person name="Ruiz-Duenas F.J."/>
            <person name="Held B."/>
            <person name="Canessa P."/>
            <person name="Larrondo L.F."/>
            <person name="Schmoll M."/>
            <person name="Druzhinina I.S."/>
            <person name="Kubicek C.P."/>
            <person name="Gaskell J.A."/>
            <person name="Kersten P."/>
            <person name="St John F."/>
            <person name="Glasner J."/>
            <person name="Sabat G."/>
            <person name="Splinter BonDurant S."/>
            <person name="Syed K."/>
            <person name="Yadav J."/>
            <person name="Mgbeahuruike A.C."/>
            <person name="Kovalchuk A."/>
            <person name="Asiegbu F.O."/>
            <person name="Lackner G."/>
            <person name="Hoffmeister D."/>
            <person name="Rencoret J."/>
            <person name="Gutierrez A."/>
            <person name="Sun H."/>
            <person name="Lindquist E."/>
            <person name="Barry K."/>
            <person name="Riley R."/>
            <person name="Grigoriev I.V."/>
            <person name="Henrissat B."/>
            <person name="Kues U."/>
            <person name="Berka R.M."/>
            <person name="Martinez A.T."/>
            <person name="Covert S.F."/>
            <person name="Blanchette R.A."/>
            <person name="Cullen D."/>
        </authorList>
    </citation>
    <scope>NUCLEOTIDE SEQUENCE [LARGE SCALE GENOMIC DNA]</scope>
    <source>
        <strain evidence="1 2">11061_1 CR5-6</strain>
    </source>
</reference>
<feature type="non-terminal residue" evidence="1">
    <location>
        <position position="116"/>
    </location>
</feature>
<name>A0A0C3PX20_PHLG1</name>
<dbReference type="Proteomes" id="UP000053257">
    <property type="component" value="Unassembled WGS sequence"/>
</dbReference>